<dbReference type="SUPFAM" id="SSF51126">
    <property type="entry name" value="Pectin lyase-like"/>
    <property type="match status" value="1"/>
</dbReference>
<feature type="chain" id="PRO_5015504905" description="Right handed beta helix domain-containing protein" evidence="2">
    <location>
        <begin position="18"/>
        <end position="374"/>
    </location>
</feature>
<accession>A0A2S9YGS1</accession>
<dbReference type="EMBL" id="PVNK01000048">
    <property type="protein sequence ID" value="PRQ04242.1"/>
    <property type="molecule type" value="Genomic_DNA"/>
</dbReference>
<name>A0A2S9YGS1_9BACT</name>
<dbReference type="PROSITE" id="PS51257">
    <property type="entry name" value="PROKAR_LIPOPROTEIN"/>
    <property type="match status" value="1"/>
</dbReference>
<keyword evidence="4" id="KW-1185">Reference proteome</keyword>
<gene>
    <name evidence="3" type="ORF">ENSA5_09520</name>
</gene>
<dbReference type="Proteomes" id="UP000237968">
    <property type="component" value="Unassembled WGS sequence"/>
</dbReference>
<evidence type="ECO:0000313" key="4">
    <source>
        <dbReference type="Proteomes" id="UP000237968"/>
    </source>
</evidence>
<evidence type="ECO:0008006" key="5">
    <source>
        <dbReference type="Google" id="ProtNLM"/>
    </source>
</evidence>
<dbReference type="AlphaFoldDB" id="A0A2S9YGS1"/>
<feature type="signal peptide" evidence="2">
    <location>
        <begin position="1"/>
        <end position="17"/>
    </location>
</feature>
<evidence type="ECO:0000313" key="3">
    <source>
        <dbReference type="EMBL" id="PRQ04242.1"/>
    </source>
</evidence>
<sequence>MSRPGSLARVSSLLALAVVGTLGCADAPADPVENPLTDPESGPPAGNPEGNCAIPEEAHPVDVSSPTTVVGDGTPSSCTSAAFVEAVAGGGIITFDCGPDPVVVTLDETAKIYNDTGPEIVIDGGGLVTLSGGGARRILYMNTCDESLVWTTPTCDDQDHPRLTVQNLTFVDGRAMGGDPDGGGAIFVRGGRFKLINTRFFNNACDDTGPDVGGAAVRVFDQHQDQPVYVVNSTFGGEPELGNRCSNGGGLSSIGVSYTVINSLFSYNEAIGNGANPAQAGTPGGGSGGAIYNDGNTFTLTLCGTKIEHNTANEGGGAIFFVSNDLSGTLAIQDSTLCDNPSAGFETDGFPGIFALANGAPQVSASTLSETCEQ</sequence>
<feature type="region of interest" description="Disordered" evidence="1">
    <location>
        <begin position="29"/>
        <end position="75"/>
    </location>
</feature>
<protein>
    <recommendedName>
        <fullName evidence="5">Right handed beta helix domain-containing protein</fullName>
    </recommendedName>
</protein>
<proteinExistence type="predicted"/>
<reference evidence="3 4" key="1">
    <citation type="submission" date="2018-03" db="EMBL/GenBank/DDBJ databases">
        <title>Draft Genome Sequences of the Obligatory Marine Myxobacteria Enhygromyxa salina SWB005.</title>
        <authorList>
            <person name="Poehlein A."/>
            <person name="Moghaddam J.A."/>
            <person name="Harms H."/>
            <person name="Alanjari M."/>
            <person name="Koenig G.M."/>
            <person name="Daniel R."/>
            <person name="Schaeberle T.F."/>
        </authorList>
    </citation>
    <scope>NUCLEOTIDE SEQUENCE [LARGE SCALE GENOMIC DNA]</scope>
    <source>
        <strain evidence="3 4">SWB005</strain>
    </source>
</reference>
<comment type="caution">
    <text evidence="3">The sequence shown here is derived from an EMBL/GenBank/DDBJ whole genome shotgun (WGS) entry which is preliminary data.</text>
</comment>
<dbReference type="RefSeq" id="WP_258182736.1">
    <property type="nucleotide sequence ID" value="NZ_PVNK01000048.1"/>
</dbReference>
<feature type="compositionally biased region" description="Polar residues" evidence="1">
    <location>
        <begin position="64"/>
        <end position="75"/>
    </location>
</feature>
<dbReference type="InterPro" id="IPR011050">
    <property type="entry name" value="Pectin_lyase_fold/virulence"/>
</dbReference>
<keyword evidence="2" id="KW-0732">Signal</keyword>
<evidence type="ECO:0000256" key="2">
    <source>
        <dbReference type="SAM" id="SignalP"/>
    </source>
</evidence>
<evidence type="ECO:0000256" key="1">
    <source>
        <dbReference type="SAM" id="MobiDB-lite"/>
    </source>
</evidence>
<organism evidence="3 4">
    <name type="scientific">Enhygromyxa salina</name>
    <dbReference type="NCBI Taxonomy" id="215803"/>
    <lineage>
        <taxon>Bacteria</taxon>
        <taxon>Pseudomonadati</taxon>
        <taxon>Myxococcota</taxon>
        <taxon>Polyangia</taxon>
        <taxon>Nannocystales</taxon>
        <taxon>Nannocystaceae</taxon>
        <taxon>Enhygromyxa</taxon>
    </lineage>
</organism>